<feature type="binding site" evidence="6">
    <location>
        <begin position="120"/>
        <end position="121"/>
    </location>
    <ligand>
        <name>NAD(+)</name>
        <dbReference type="ChEBI" id="CHEBI:57540"/>
    </ligand>
</feature>
<dbReference type="InterPro" id="IPR016064">
    <property type="entry name" value="NAD/diacylglycerol_kinase_sf"/>
</dbReference>
<evidence type="ECO:0000256" key="6">
    <source>
        <dbReference type="HAMAP-Rule" id="MF_00361"/>
    </source>
</evidence>
<evidence type="ECO:0000256" key="5">
    <source>
        <dbReference type="ARBA" id="ARBA00047925"/>
    </source>
</evidence>
<dbReference type="Gene3D" id="2.60.200.30">
    <property type="entry name" value="Probable inorganic polyphosphate/atp-NAD kinase, domain 2"/>
    <property type="match status" value="1"/>
</dbReference>
<comment type="subcellular location">
    <subcellularLocation>
        <location evidence="6">Cytoplasm</location>
    </subcellularLocation>
</comment>
<dbReference type="Pfam" id="PF01513">
    <property type="entry name" value="NAD_kinase"/>
    <property type="match status" value="1"/>
</dbReference>
<comment type="caution">
    <text evidence="7">The sequence shown here is derived from an EMBL/GenBank/DDBJ whole genome shotgun (WGS) entry which is preliminary data.</text>
</comment>
<dbReference type="SUPFAM" id="SSF111331">
    <property type="entry name" value="NAD kinase/diacylglycerol kinase-like"/>
    <property type="match status" value="1"/>
</dbReference>
<accession>A0ABR9ZZY6</accession>
<reference evidence="7 8" key="1">
    <citation type="submission" date="2020-11" db="EMBL/GenBank/DDBJ databases">
        <title>Fusibacter basophilias sp. nov.</title>
        <authorList>
            <person name="Qiu D."/>
        </authorList>
    </citation>
    <scope>NUCLEOTIDE SEQUENCE [LARGE SCALE GENOMIC DNA]</scope>
    <source>
        <strain evidence="7 8">Q10-2</strain>
    </source>
</reference>
<keyword evidence="6" id="KW-0067">ATP-binding</keyword>
<evidence type="ECO:0000256" key="2">
    <source>
        <dbReference type="ARBA" id="ARBA00022777"/>
    </source>
</evidence>
<comment type="similarity">
    <text evidence="6">Belongs to the NAD kinase family.</text>
</comment>
<keyword evidence="4 6" id="KW-0520">NAD</keyword>
<comment type="cofactor">
    <cofactor evidence="6">
        <name>a divalent metal cation</name>
        <dbReference type="ChEBI" id="CHEBI:60240"/>
    </cofactor>
</comment>
<organism evidence="7 8">
    <name type="scientific">Fusibacter ferrireducens</name>
    <dbReference type="NCBI Taxonomy" id="2785058"/>
    <lineage>
        <taxon>Bacteria</taxon>
        <taxon>Bacillati</taxon>
        <taxon>Bacillota</taxon>
        <taxon>Clostridia</taxon>
        <taxon>Eubacteriales</taxon>
        <taxon>Eubacteriales Family XII. Incertae Sedis</taxon>
        <taxon>Fusibacter</taxon>
    </lineage>
</organism>
<keyword evidence="1 6" id="KW-0808">Transferase</keyword>
<dbReference type="GO" id="GO:0016301">
    <property type="term" value="F:kinase activity"/>
    <property type="evidence" value="ECO:0007669"/>
    <property type="project" value="UniProtKB-KW"/>
</dbReference>
<feature type="binding site" evidence="6">
    <location>
        <begin position="46"/>
        <end position="47"/>
    </location>
    <ligand>
        <name>NAD(+)</name>
        <dbReference type="ChEBI" id="CHEBI:57540"/>
    </ligand>
</feature>
<dbReference type="Gene3D" id="3.40.50.10330">
    <property type="entry name" value="Probable inorganic polyphosphate/atp-NAD kinase, domain 1"/>
    <property type="match status" value="1"/>
</dbReference>
<evidence type="ECO:0000313" key="8">
    <source>
        <dbReference type="Proteomes" id="UP000614200"/>
    </source>
</evidence>
<evidence type="ECO:0000256" key="3">
    <source>
        <dbReference type="ARBA" id="ARBA00022857"/>
    </source>
</evidence>
<keyword evidence="8" id="KW-1185">Reference proteome</keyword>
<evidence type="ECO:0000256" key="4">
    <source>
        <dbReference type="ARBA" id="ARBA00023027"/>
    </source>
</evidence>
<keyword evidence="6" id="KW-0963">Cytoplasm</keyword>
<dbReference type="InterPro" id="IPR017438">
    <property type="entry name" value="ATP-NAD_kinase_N"/>
</dbReference>
<feature type="binding site" evidence="6">
    <location>
        <position position="225"/>
    </location>
    <ligand>
        <name>NAD(+)</name>
        <dbReference type="ChEBI" id="CHEBI:57540"/>
    </ligand>
</feature>
<comment type="caution">
    <text evidence="6">Lacks conserved residue(s) required for the propagation of feature annotation.</text>
</comment>
<dbReference type="PANTHER" id="PTHR20275">
    <property type="entry name" value="NAD KINASE"/>
    <property type="match status" value="1"/>
</dbReference>
<dbReference type="EMBL" id="JADKNH010000027">
    <property type="protein sequence ID" value="MBF4696009.1"/>
    <property type="molecule type" value="Genomic_DNA"/>
</dbReference>
<gene>
    <name evidence="6" type="primary">nadK</name>
    <name evidence="7" type="ORF">ISU02_23160</name>
</gene>
<keyword evidence="2 6" id="KW-0418">Kinase</keyword>
<dbReference type="Proteomes" id="UP000614200">
    <property type="component" value="Unassembled WGS sequence"/>
</dbReference>
<dbReference type="Pfam" id="PF20143">
    <property type="entry name" value="NAD_kinase_C"/>
    <property type="match status" value="1"/>
</dbReference>
<comment type="catalytic activity">
    <reaction evidence="5 6">
        <text>NAD(+) + ATP = ADP + NADP(+) + H(+)</text>
        <dbReference type="Rhea" id="RHEA:18629"/>
        <dbReference type="ChEBI" id="CHEBI:15378"/>
        <dbReference type="ChEBI" id="CHEBI:30616"/>
        <dbReference type="ChEBI" id="CHEBI:57540"/>
        <dbReference type="ChEBI" id="CHEBI:58349"/>
        <dbReference type="ChEBI" id="CHEBI:456216"/>
        <dbReference type="EC" id="2.7.1.23"/>
    </reaction>
</comment>
<feature type="binding site" evidence="6">
    <location>
        <position position="149"/>
    </location>
    <ligand>
        <name>NAD(+)</name>
        <dbReference type="ChEBI" id="CHEBI:57540"/>
    </ligand>
</feature>
<feature type="binding site" evidence="6">
    <location>
        <position position="157"/>
    </location>
    <ligand>
        <name>NAD(+)</name>
        <dbReference type="ChEBI" id="CHEBI:57540"/>
    </ligand>
</feature>
<feature type="active site" description="Proton acceptor" evidence="6">
    <location>
        <position position="46"/>
    </location>
</feature>
<keyword evidence="3 6" id="KW-0521">NADP</keyword>
<dbReference type="EC" id="2.7.1.23" evidence="6"/>
<sequence length="273" mass="31203">MKRIMIHHNIKKDSMTVKGHLIKLLESQNREIVTENPDVIFVIGGDGTMLSAIRKYRDLKAPFVGIDTGTLGFLTTIMPNHLEKIFDVLDRKNYRIITYPLLMVNTKTLSGEVYTDYAFNEILIKHVEPKLMEAKVYLNSRPFNYFTGDGLILSTPIGATGYAIWAGGAVIHSDIPVFQITPLTPNDNSVNRPMKSTMIVPNDTYVDIKIIKAHKRKVIVACDGNKLSNEYIEDIHVKVADEFDIKVIRSDEFDYFDLFKRKIIDKNIRRVLE</sequence>
<protein>
    <recommendedName>
        <fullName evidence="6">NAD kinase</fullName>
        <ecNumber evidence="6">2.7.1.23</ecNumber>
    </recommendedName>
    <alternativeName>
        <fullName evidence="6">ATP-dependent NAD kinase</fullName>
    </alternativeName>
</protein>
<dbReference type="InterPro" id="IPR002504">
    <property type="entry name" value="NADK"/>
</dbReference>
<name>A0ABR9ZZY6_9FIRM</name>
<proteinExistence type="inferred from homology"/>
<evidence type="ECO:0000256" key="1">
    <source>
        <dbReference type="ARBA" id="ARBA00022679"/>
    </source>
</evidence>
<dbReference type="HAMAP" id="MF_00361">
    <property type="entry name" value="NAD_kinase"/>
    <property type="match status" value="1"/>
</dbReference>
<dbReference type="RefSeq" id="WP_194704243.1">
    <property type="nucleotide sequence ID" value="NZ_JADKNH010000027.1"/>
</dbReference>
<comment type="function">
    <text evidence="6">Involved in the regulation of the intracellular balance of NAD and NADP, and is a key enzyme in the biosynthesis of NADP. Catalyzes specifically the phosphorylation on 2'-hydroxyl of the adenosine moiety of NAD to yield NADP.</text>
</comment>
<evidence type="ECO:0000313" key="7">
    <source>
        <dbReference type="EMBL" id="MBF4696009.1"/>
    </source>
</evidence>
<keyword evidence="6" id="KW-0547">Nucleotide-binding</keyword>
<dbReference type="InterPro" id="IPR017437">
    <property type="entry name" value="ATP-NAD_kinase_PpnK-typ_C"/>
</dbReference>
<dbReference type="PANTHER" id="PTHR20275:SF0">
    <property type="entry name" value="NAD KINASE"/>
    <property type="match status" value="1"/>
</dbReference>